<keyword evidence="16" id="KW-1185">Reference proteome</keyword>
<proteinExistence type="inferred from homology"/>
<evidence type="ECO:0000259" key="13">
    <source>
        <dbReference type="Pfam" id="PF00890"/>
    </source>
</evidence>
<evidence type="ECO:0000256" key="12">
    <source>
        <dbReference type="ARBA" id="ARBA00048305"/>
    </source>
</evidence>
<evidence type="ECO:0000256" key="1">
    <source>
        <dbReference type="ARBA" id="ARBA00001974"/>
    </source>
</evidence>
<comment type="function">
    <text evidence="10">Catalyzes the oxidation of L-aspartate to iminoaspartate, the first step in the de novo biosynthesis of NAD(+).</text>
</comment>
<comment type="caution">
    <text evidence="15">The sequence shown here is derived from an EMBL/GenBank/DDBJ whole genome shotgun (WGS) entry which is preliminary data.</text>
</comment>
<evidence type="ECO:0000256" key="10">
    <source>
        <dbReference type="ARBA" id="ARBA00029426"/>
    </source>
</evidence>
<evidence type="ECO:0000256" key="8">
    <source>
        <dbReference type="ARBA" id="ARBA00022827"/>
    </source>
</evidence>
<evidence type="ECO:0000256" key="3">
    <source>
        <dbReference type="ARBA" id="ARBA00008562"/>
    </source>
</evidence>
<dbReference type="EMBL" id="JBBNGS010000003">
    <property type="protein sequence ID" value="MEQ2637207.1"/>
    <property type="molecule type" value="Genomic_DNA"/>
</dbReference>
<dbReference type="Gene3D" id="3.90.700.10">
    <property type="entry name" value="Succinate dehydrogenase/fumarate reductase flavoprotein, catalytic domain"/>
    <property type="match status" value="1"/>
</dbReference>
<keyword evidence="8" id="KW-0274">FAD</keyword>
<evidence type="ECO:0000259" key="14">
    <source>
        <dbReference type="Pfam" id="PF02910"/>
    </source>
</evidence>
<accession>A0ABV1IE76</accession>
<dbReference type="InterPro" id="IPR027477">
    <property type="entry name" value="Succ_DH/fumarate_Rdtase_cat_sf"/>
</dbReference>
<dbReference type="InterPro" id="IPR036188">
    <property type="entry name" value="FAD/NAD-bd_sf"/>
</dbReference>
<dbReference type="InterPro" id="IPR003953">
    <property type="entry name" value="FAD-dep_OxRdtase_2_FAD-bd"/>
</dbReference>
<dbReference type="PANTHER" id="PTHR42716:SF2">
    <property type="entry name" value="L-ASPARTATE OXIDASE, CHLOROPLASTIC"/>
    <property type="match status" value="1"/>
</dbReference>
<dbReference type="Pfam" id="PF02910">
    <property type="entry name" value="Succ_DH_flav_C"/>
    <property type="match status" value="1"/>
</dbReference>
<gene>
    <name evidence="15" type="ORF">AAAT05_02430</name>
</gene>
<evidence type="ECO:0000256" key="11">
    <source>
        <dbReference type="ARBA" id="ARBA00030386"/>
    </source>
</evidence>
<evidence type="ECO:0000313" key="16">
    <source>
        <dbReference type="Proteomes" id="UP001478817"/>
    </source>
</evidence>
<evidence type="ECO:0000256" key="2">
    <source>
        <dbReference type="ARBA" id="ARBA00004950"/>
    </source>
</evidence>
<feature type="domain" description="Fumarate reductase/succinate dehydrogenase flavoprotein-like C-terminal" evidence="14">
    <location>
        <begin position="438"/>
        <end position="522"/>
    </location>
</feature>
<organism evidence="15 16">
    <name type="scientific">Paratractidigestivibacter faecalis</name>
    <dbReference type="NCBI Taxonomy" id="2292441"/>
    <lineage>
        <taxon>Bacteria</taxon>
        <taxon>Bacillati</taxon>
        <taxon>Actinomycetota</taxon>
        <taxon>Coriobacteriia</taxon>
        <taxon>Coriobacteriales</taxon>
        <taxon>Atopobiaceae</taxon>
        <taxon>Paratractidigestivibacter</taxon>
    </lineage>
</organism>
<evidence type="ECO:0000256" key="7">
    <source>
        <dbReference type="ARBA" id="ARBA00022642"/>
    </source>
</evidence>
<dbReference type="SUPFAM" id="SSF46977">
    <property type="entry name" value="Succinate dehydrogenase/fumarate reductase flavoprotein C-terminal domain"/>
    <property type="match status" value="1"/>
</dbReference>
<dbReference type="EC" id="1.4.3.16" evidence="4"/>
<reference evidence="15 16" key="1">
    <citation type="submission" date="2024-04" db="EMBL/GenBank/DDBJ databases">
        <title>Human intestinal bacterial collection.</title>
        <authorList>
            <person name="Pauvert C."/>
            <person name="Hitch T.C.A."/>
            <person name="Clavel T."/>
        </authorList>
    </citation>
    <scope>NUCLEOTIDE SEQUENCE [LARGE SCALE GENOMIC DNA]</scope>
    <source>
        <strain evidence="15 16">CLA-AA-H197</strain>
    </source>
</reference>
<dbReference type="InterPro" id="IPR005288">
    <property type="entry name" value="NadB"/>
</dbReference>
<dbReference type="InterPro" id="IPR037099">
    <property type="entry name" value="Fum_R/Succ_DH_flav-like_C_sf"/>
</dbReference>
<comment type="cofactor">
    <cofactor evidence="1">
        <name>FAD</name>
        <dbReference type="ChEBI" id="CHEBI:57692"/>
    </cofactor>
</comment>
<keyword evidence="6" id="KW-0285">Flavoprotein</keyword>
<name>A0ABV1IE76_9ACTN</name>
<dbReference type="Proteomes" id="UP001478817">
    <property type="component" value="Unassembled WGS sequence"/>
</dbReference>
<keyword evidence="7" id="KW-0662">Pyridine nucleotide biosynthesis</keyword>
<dbReference type="PANTHER" id="PTHR42716">
    <property type="entry name" value="L-ASPARTATE OXIDASE"/>
    <property type="match status" value="1"/>
</dbReference>
<dbReference type="Gene3D" id="3.50.50.60">
    <property type="entry name" value="FAD/NAD(P)-binding domain"/>
    <property type="match status" value="1"/>
</dbReference>
<comment type="similarity">
    <text evidence="3">Belongs to the FAD-dependent oxidoreductase 2 family. NadB subfamily.</text>
</comment>
<sequence length="536" mass="55198">MTRVVTNGVDGRCDVLVVGAGIAGTQAALAAAQSGARVALASAGGTFSGSSFFAGTWGLGLIAPDGENDVDDLADAICEVGRGVADPALARVLSAGAGPAVARLQALGCELQEAGNAGERDFIPCFDRKHRSWHGLGRESYRGAVGAALSAAGVTALPHHELMDLVSSSSQDGEKCVAGAVLYDSDSNELQVVRAKAVVLATGGVGGLYSRTLTMPDVLGTAQAVALRHGASLVNPEFIQIMPGLTAPVTDVVFNERTFRYAHVEGFDAPDAATLLDERAGHGPFTASLADRAVDLAVVAAGDAGAQVGYHLPERLPEFMQTYFDWFRASFGRDPADGVRIAPYAHASNGGIRIDAAAATGVSGLYACGECTGGMHGADRIGGLSSANGLVFGHIAGTSAAAWASGTHHTPEAGPSGEKDALLPCLASREAAGALAGLRDLMQERCMVVRSEEGLLACLAGLHELEERVQGALEPCKDARQLAETCRAQDALLTARALATAMLARRESRGAHFRADAPDEDPAQARPTIMRLADVL</sequence>
<comment type="catalytic activity">
    <reaction evidence="12">
        <text>L-aspartate + O2 = iminosuccinate + H2O2</text>
        <dbReference type="Rhea" id="RHEA:25876"/>
        <dbReference type="ChEBI" id="CHEBI:15379"/>
        <dbReference type="ChEBI" id="CHEBI:16240"/>
        <dbReference type="ChEBI" id="CHEBI:29991"/>
        <dbReference type="ChEBI" id="CHEBI:77875"/>
        <dbReference type="EC" id="1.4.3.16"/>
    </reaction>
    <physiologicalReaction direction="left-to-right" evidence="12">
        <dbReference type="Rhea" id="RHEA:25877"/>
    </physiologicalReaction>
</comment>
<dbReference type="InterPro" id="IPR015939">
    <property type="entry name" value="Fum_Rdtase/Succ_DH_flav-like_C"/>
</dbReference>
<evidence type="ECO:0000256" key="5">
    <source>
        <dbReference type="ARBA" id="ARBA00021901"/>
    </source>
</evidence>
<dbReference type="Pfam" id="PF00890">
    <property type="entry name" value="FAD_binding_2"/>
    <property type="match status" value="1"/>
</dbReference>
<keyword evidence="9" id="KW-0560">Oxidoreductase</keyword>
<comment type="pathway">
    <text evidence="2">Cofactor biosynthesis; NAD(+) biosynthesis; iminoaspartate from L-aspartate (oxidase route): step 1/1.</text>
</comment>
<protein>
    <recommendedName>
        <fullName evidence="5">L-aspartate oxidase</fullName>
        <ecNumber evidence="4">1.4.3.16</ecNumber>
    </recommendedName>
    <alternativeName>
        <fullName evidence="11">Quinolinate synthase B</fullName>
    </alternativeName>
</protein>
<evidence type="ECO:0000256" key="6">
    <source>
        <dbReference type="ARBA" id="ARBA00022630"/>
    </source>
</evidence>
<dbReference type="PRINTS" id="PR00368">
    <property type="entry name" value="FADPNR"/>
</dbReference>
<dbReference type="Gene3D" id="1.20.58.100">
    <property type="entry name" value="Fumarate reductase/succinate dehydrogenase flavoprotein-like, C-terminal domain"/>
    <property type="match status" value="1"/>
</dbReference>
<evidence type="ECO:0000256" key="4">
    <source>
        <dbReference type="ARBA" id="ARBA00012173"/>
    </source>
</evidence>
<evidence type="ECO:0000256" key="9">
    <source>
        <dbReference type="ARBA" id="ARBA00023002"/>
    </source>
</evidence>
<feature type="domain" description="FAD-dependent oxidoreductase 2 FAD-binding" evidence="13">
    <location>
        <begin position="14"/>
        <end position="385"/>
    </location>
</feature>
<dbReference type="RefSeq" id="WP_349181629.1">
    <property type="nucleotide sequence ID" value="NZ_JBBNGS010000003.1"/>
</dbReference>
<dbReference type="PRINTS" id="PR00411">
    <property type="entry name" value="PNDRDTASEI"/>
</dbReference>
<dbReference type="SUPFAM" id="SSF51905">
    <property type="entry name" value="FAD/NAD(P)-binding domain"/>
    <property type="match status" value="1"/>
</dbReference>
<evidence type="ECO:0000313" key="15">
    <source>
        <dbReference type="EMBL" id="MEQ2637207.1"/>
    </source>
</evidence>